<evidence type="ECO:0000313" key="2">
    <source>
        <dbReference type="Proteomes" id="UP001165960"/>
    </source>
</evidence>
<organism evidence="1 2">
    <name type="scientific">Entomophthora muscae</name>
    <dbReference type="NCBI Taxonomy" id="34485"/>
    <lineage>
        <taxon>Eukaryota</taxon>
        <taxon>Fungi</taxon>
        <taxon>Fungi incertae sedis</taxon>
        <taxon>Zoopagomycota</taxon>
        <taxon>Entomophthoromycotina</taxon>
        <taxon>Entomophthoromycetes</taxon>
        <taxon>Entomophthorales</taxon>
        <taxon>Entomophthoraceae</taxon>
        <taxon>Entomophthora</taxon>
    </lineage>
</organism>
<keyword evidence="2" id="KW-1185">Reference proteome</keyword>
<accession>A0ACC2S995</accession>
<evidence type="ECO:0000313" key="1">
    <source>
        <dbReference type="EMBL" id="KAJ9058701.1"/>
    </source>
</evidence>
<dbReference type="Proteomes" id="UP001165960">
    <property type="component" value="Unassembled WGS sequence"/>
</dbReference>
<sequence>MATIGSPCAELFSYFSAANVRQHIIWYLKSVYCGADSIYTHIFEALLPSGIDSVLLIFFQICVMTGSTHVFWNISIVCPIPKKSTSVHIDAFCPIL</sequence>
<name>A0ACC2S995_9FUNG</name>
<comment type="caution">
    <text evidence="1">The sequence shown here is derived from an EMBL/GenBank/DDBJ whole genome shotgun (WGS) entry which is preliminary data.</text>
</comment>
<proteinExistence type="predicted"/>
<dbReference type="EMBL" id="QTSX02005711">
    <property type="protein sequence ID" value="KAJ9058701.1"/>
    <property type="molecule type" value="Genomic_DNA"/>
</dbReference>
<gene>
    <name evidence="1" type="ORF">DSO57_1009780</name>
</gene>
<reference evidence="1" key="1">
    <citation type="submission" date="2022-04" db="EMBL/GenBank/DDBJ databases">
        <title>Genome of the entomopathogenic fungus Entomophthora muscae.</title>
        <authorList>
            <person name="Elya C."/>
            <person name="Lovett B.R."/>
            <person name="Lee E."/>
            <person name="Macias A.M."/>
            <person name="Hajek A.E."/>
            <person name="De Bivort B.L."/>
            <person name="Kasson M.T."/>
            <person name="De Fine Licht H.H."/>
            <person name="Stajich J.E."/>
        </authorList>
    </citation>
    <scope>NUCLEOTIDE SEQUENCE</scope>
    <source>
        <strain evidence="1">Berkeley</strain>
    </source>
</reference>
<protein>
    <submittedName>
        <fullName evidence="1">Uncharacterized protein</fullName>
    </submittedName>
</protein>